<dbReference type="PANTHER" id="PTHR42879:SF6">
    <property type="entry name" value="NADPH-DEPENDENT REDUCTASE BACG"/>
    <property type="match status" value="1"/>
</dbReference>
<dbReference type="PANTHER" id="PTHR42879">
    <property type="entry name" value="3-OXOACYL-(ACYL-CARRIER-PROTEIN) REDUCTASE"/>
    <property type="match status" value="1"/>
</dbReference>
<dbReference type="InterPro" id="IPR036291">
    <property type="entry name" value="NAD(P)-bd_dom_sf"/>
</dbReference>
<protein>
    <submittedName>
        <fullName evidence="2">3-oxoacyl-ACP reductase</fullName>
    </submittedName>
</protein>
<dbReference type="EMBL" id="QFPW01000036">
    <property type="protein sequence ID" value="PZQ45876.1"/>
    <property type="molecule type" value="Genomic_DNA"/>
</dbReference>
<name>A0A2W5MXI1_RHOSU</name>
<dbReference type="AlphaFoldDB" id="A0A2W5MXI1"/>
<reference evidence="2 3" key="1">
    <citation type="submission" date="2017-08" db="EMBL/GenBank/DDBJ databases">
        <title>Infants hospitalized years apart are colonized by the same room-sourced microbial strains.</title>
        <authorList>
            <person name="Brooks B."/>
            <person name="Olm M.R."/>
            <person name="Firek B.A."/>
            <person name="Baker R."/>
            <person name="Thomas B.C."/>
            <person name="Morowitz M.J."/>
            <person name="Banfield J.F."/>
        </authorList>
    </citation>
    <scope>NUCLEOTIDE SEQUENCE [LARGE SCALE GENOMIC DNA]</scope>
    <source>
        <strain evidence="2">S2_005_002_R2_34</strain>
    </source>
</reference>
<sequence>MELGISGQTALVLGGGKGIGRGISAALAAEGVRVILTSRHLAEAEAAAAKIGPDCIGLACDTADLASVNALADSVEARFGGVGILVLNSGGPAAGPATGVEMAAYAAAFQQLFMGPVTLAMRLLPKMRAQGYGRIMTVGSSGMIEPIANLAVSNAIRPALAGWSKTLAREVGIDGVTVNILIPGRVDTDRVARIDGGAALRTGQNLETVRAESWARIPVGRYGTPEEFGAAAAFLAGRPAGFITGSFLRVDGGQITSIG</sequence>
<accession>A0A2W5MXI1</accession>
<dbReference type="Pfam" id="PF13561">
    <property type="entry name" value="adh_short_C2"/>
    <property type="match status" value="1"/>
</dbReference>
<dbReference type="InterPro" id="IPR002347">
    <property type="entry name" value="SDR_fam"/>
</dbReference>
<comment type="similarity">
    <text evidence="1">Belongs to the short-chain dehydrogenases/reductases (SDR) family.</text>
</comment>
<evidence type="ECO:0000313" key="2">
    <source>
        <dbReference type="EMBL" id="PZQ45876.1"/>
    </source>
</evidence>
<dbReference type="SUPFAM" id="SSF51735">
    <property type="entry name" value="NAD(P)-binding Rossmann-fold domains"/>
    <property type="match status" value="1"/>
</dbReference>
<gene>
    <name evidence="2" type="ORF">DI556_21785</name>
</gene>
<dbReference type="Proteomes" id="UP000249185">
    <property type="component" value="Unassembled WGS sequence"/>
</dbReference>
<organism evidence="2 3">
    <name type="scientific">Rhodovulum sulfidophilum</name>
    <name type="common">Rhodobacter sulfidophilus</name>
    <dbReference type="NCBI Taxonomy" id="35806"/>
    <lineage>
        <taxon>Bacteria</taxon>
        <taxon>Pseudomonadati</taxon>
        <taxon>Pseudomonadota</taxon>
        <taxon>Alphaproteobacteria</taxon>
        <taxon>Rhodobacterales</taxon>
        <taxon>Paracoccaceae</taxon>
        <taxon>Rhodovulum</taxon>
    </lineage>
</organism>
<dbReference type="PRINTS" id="PR00081">
    <property type="entry name" value="GDHRDH"/>
</dbReference>
<dbReference type="InterPro" id="IPR050259">
    <property type="entry name" value="SDR"/>
</dbReference>
<dbReference type="Gene3D" id="3.40.50.720">
    <property type="entry name" value="NAD(P)-binding Rossmann-like Domain"/>
    <property type="match status" value="1"/>
</dbReference>
<evidence type="ECO:0000313" key="3">
    <source>
        <dbReference type="Proteomes" id="UP000249185"/>
    </source>
</evidence>
<comment type="caution">
    <text evidence="2">The sequence shown here is derived from an EMBL/GenBank/DDBJ whole genome shotgun (WGS) entry which is preliminary data.</text>
</comment>
<evidence type="ECO:0000256" key="1">
    <source>
        <dbReference type="ARBA" id="ARBA00006484"/>
    </source>
</evidence>
<proteinExistence type="inferred from homology"/>